<evidence type="ECO:0000313" key="1">
    <source>
        <dbReference type="EMBL" id="SKC45789.1"/>
    </source>
</evidence>
<reference evidence="1 2" key="1">
    <citation type="submission" date="2017-02" db="EMBL/GenBank/DDBJ databases">
        <authorList>
            <person name="Peterson S.W."/>
        </authorList>
    </citation>
    <scope>NUCLEOTIDE SEQUENCE [LARGE SCALE GENOMIC DNA]</scope>
    <source>
        <strain evidence="1 2">DSM 25262</strain>
    </source>
</reference>
<evidence type="ECO:0000313" key="2">
    <source>
        <dbReference type="Proteomes" id="UP000190961"/>
    </source>
</evidence>
<dbReference type="EMBL" id="FUZU01000001">
    <property type="protein sequence ID" value="SKC45789.1"/>
    <property type="molecule type" value="Genomic_DNA"/>
</dbReference>
<proteinExistence type="predicted"/>
<evidence type="ECO:0008006" key="3">
    <source>
        <dbReference type="Google" id="ProtNLM"/>
    </source>
</evidence>
<dbReference type="Proteomes" id="UP000190961">
    <property type="component" value="Unassembled WGS sequence"/>
</dbReference>
<dbReference type="STRING" id="688867.SAMN05660236_0701"/>
<dbReference type="Gene3D" id="1.10.30.50">
    <property type="match status" value="1"/>
</dbReference>
<dbReference type="OrthoDB" id="9816185at2"/>
<organism evidence="1 2">
    <name type="scientific">Ohtaekwangia koreensis</name>
    <dbReference type="NCBI Taxonomy" id="688867"/>
    <lineage>
        <taxon>Bacteria</taxon>
        <taxon>Pseudomonadati</taxon>
        <taxon>Bacteroidota</taxon>
        <taxon>Cytophagia</taxon>
        <taxon>Cytophagales</taxon>
        <taxon>Fulvivirgaceae</taxon>
        <taxon>Ohtaekwangia</taxon>
    </lineage>
</organism>
<name>A0A1T5J2X7_9BACT</name>
<sequence length="340" mass="39054">MITIGKSLTELDKLAKQHFRLLKGNPFSIENALAAKLASGLPPTEMAFYNEVHIRLRDIITKKPSELENHRTILSPLYEAILTARTVGIPPKQVKAVRKILNSEIMRIFDYDKFSRSKHAYDLAEKLGANVCLYCNRQYTFTLKGKTDKTRPQFDHFYDKGTNPYFAVSFYNLVPSCSICNSNLKGSDVFNIADNFHPYIDNCDDVMSFRIDVTAVDFIHGKKKSFNILLEEEDSTVDTVLYGRAQKNAETFRIIDLSNMHKDYVVELIRKSYYYNEEKLRQLKEFGTKAGNPLFSSNEEVLEFVIGNYIRQDKLGDRVLAKLTKDIAKQLGLFDLLKNL</sequence>
<dbReference type="RefSeq" id="WP_079685306.1">
    <property type="nucleotide sequence ID" value="NZ_FUZU01000001.1"/>
</dbReference>
<keyword evidence="2" id="KW-1185">Reference proteome</keyword>
<protein>
    <recommendedName>
        <fullName evidence="3">HNH endonuclease</fullName>
    </recommendedName>
</protein>
<gene>
    <name evidence="1" type="ORF">SAMN05660236_0701</name>
</gene>
<accession>A0A1T5J2X7</accession>
<dbReference type="AlphaFoldDB" id="A0A1T5J2X7"/>